<evidence type="ECO:0000313" key="8">
    <source>
        <dbReference type="EMBL" id="MBD7943027.1"/>
    </source>
</evidence>
<keyword evidence="8" id="KW-0282">Flagellum</keyword>
<sequence>MASVDQFLAVSEELYSHLLKTPSDDERTEFIEKINELLDAREMALQSLDLEQISKLSVYGKLIELDHGINKQLTTVMALVKKDIKELQQKKRHEGSYTNPYAATQMIDGMYFDNKK</sequence>
<gene>
    <name evidence="8" type="ORF">H9650_02770</name>
</gene>
<protein>
    <recommendedName>
        <fullName evidence="7">Flagellar protein FliT</fullName>
    </recommendedName>
</protein>
<evidence type="ECO:0000256" key="4">
    <source>
        <dbReference type="ARBA" id="ARBA00023186"/>
    </source>
</evidence>
<keyword evidence="2" id="KW-0963">Cytoplasm</keyword>
<reference evidence="8 9" key="1">
    <citation type="submission" date="2020-08" db="EMBL/GenBank/DDBJ databases">
        <title>A Genomic Blueprint of the Chicken Gut Microbiome.</title>
        <authorList>
            <person name="Gilroy R."/>
            <person name="Ravi A."/>
            <person name="Getino M."/>
            <person name="Pursley I."/>
            <person name="Horton D.L."/>
            <person name="Alikhan N.-F."/>
            <person name="Baker D."/>
            <person name="Gharbi K."/>
            <person name="Hall N."/>
            <person name="Watson M."/>
            <person name="Adriaenssens E.M."/>
            <person name="Foster-Nyarko E."/>
            <person name="Jarju S."/>
            <person name="Secka A."/>
            <person name="Antonio M."/>
            <person name="Oren A."/>
            <person name="Chaudhuri R."/>
            <person name="La Ragione R.M."/>
            <person name="Hildebrand F."/>
            <person name="Pallen M.J."/>
        </authorList>
    </citation>
    <scope>NUCLEOTIDE SEQUENCE [LARGE SCALE GENOMIC DNA]</scope>
    <source>
        <strain evidence="8 9">Sa2BUA9</strain>
    </source>
</reference>
<comment type="function">
    <text evidence="5">May act as an export chaperone for the filament capping protein FliD.</text>
</comment>
<keyword evidence="8" id="KW-0966">Cell projection</keyword>
<dbReference type="InterPro" id="IPR008622">
    <property type="entry name" value="FliT"/>
</dbReference>
<comment type="caution">
    <text evidence="8">The sequence shown here is derived from an EMBL/GenBank/DDBJ whole genome shotgun (WGS) entry which is preliminary data.</text>
</comment>
<evidence type="ECO:0000256" key="7">
    <source>
        <dbReference type="ARBA" id="ARBA00093797"/>
    </source>
</evidence>
<evidence type="ECO:0000256" key="3">
    <source>
        <dbReference type="ARBA" id="ARBA00022795"/>
    </source>
</evidence>
<organism evidence="8 9">
    <name type="scientific">Psychrobacillus faecigallinarum</name>
    <dbReference type="NCBI Taxonomy" id="2762235"/>
    <lineage>
        <taxon>Bacteria</taxon>
        <taxon>Bacillati</taxon>
        <taxon>Bacillota</taxon>
        <taxon>Bacilli</taxon>
        <taxon>Bacillales</taxon>
        <taxon>Bacillaceae</taxon>
        <taxon>Psychrobacillus</taxon>
    </lineage>
</organism>
<comment type="subcellular location">
    <subcellularLocation>
        <location evidence="1">Cytoplasm</location>
        <location evidence="1">Cytosol</location>
    </subcellularLocation>
</comment>
<evidence type="ECO:0000256" key="6">
    <source>
        <dbReference type="ARBA" id="ARBA00093785"/>
    </source>
</evidence>
<evidence type="ECO:0000256" key="5">
    <source>
        <dbReference type="ARBA" id="ARBA00093765"/>
    </source>
</evidence>
<evidence type="ECO:0000256" key="2">
    <source>
        <dbReference type="ARBA" id="ARBA00022490"/>
    </source>
</evidence>
<keyword evidence="9" id="KW-1185">Reference proteome</keyword>
<comment type="similarity">
    <text evidence="6">Belongs to the bacillales FliT family.</text>
</comment>
<dbReference type="RefSeq" id="WP_151110875.1">
    <property type="nucleotide sequence ID" value="NZ_JACSQO010000001.1"/>
</dbReference>
<accession>A0ABR8R676</accession>
<keyword evidence="4" id="KW-0143">Chaperone</keyword>
<name>A0ABR8R676_9BACI</name>
<evidence type="ECO:0000256" key="1">
    <source>
        <dbReference type="ARBA" id="ARBA00004514"/>
    </source>
</evidence>
<proteinExistence type="inferred from homology"/>
<evidence type="ECO:0000313" key="9">
    <source>
        <dbReference type="Proteomes" id="UP000640786"/>
    </source>
</evidence>
<dbReference type="EMBL" id="JACSQO010000001">
    <property type="protein sequence ID" value="MBD7943027.1"/>
    <property type="molecule type" value="Genomic_DNA"/>
</dbReference>
<dbReference type="Proteomes" id="UP000640786">
    <property type="component" value="Unassembled WGS sequence"/>
</dbReference>
<dbReference type="Pfam" id="PF05400">
    <property type="entry name" value="FliT"/>
    <property type="match status" value="1"/>
</dbReference>
<keyword evidence="3" id="KW-1005">Bacterial flagellum biogenesis</keyword>
<keyword evidence="8" id="KW-0969">Cilium</keyword>